<organism evidence="2 3">
    <name type="scientific">Pristionchus mayeri</name>
    <dbReference type="NCBI Taxonomy" id="1317129"/>
    <lineage>
        <taxon>Eukaryota</taxon>
        <taxon>Metazoa</taxon>
        <taxon>Ecdysozoa</taxon>
        <taxon>Nematoda</taxon>
        <taxon>Chromadorea</taxon>
        <taxon>Rhabditida</taxon>
        <taxon>Rhabditina</taxon>
        <taxon>Diplogasteromorpha</taxon>
        <taxon>Diplogasteroidea</taxon>
        <taxon>Neodiplogasteridae</taxon>
        <taxon>Pristionchus</taxon>
    </lineage>
</organism>
<evidence type="ECO:0000256" key="1">
    <source>
        <dbReference type="SAM" id="MobiDB-lite"/>
    </source>
</evidence>
<accession>A0AAN5C7W5</accession>
<feature type="compositionally biased region" description="Low complexity" evidence="1">
    <location>
        <begin position="235"/>
        <end position="259"/>
    </location>
</feature>
<gene>
    <name evidence="2" type="ORF">PMAYCL1PPCAC_04250</name>
</gene>
<keyword evidence="3" id="KW-1185">Reference proteome</keyword>
<dbReference type="PRINTS" id="PR01217">
    <property type="entry name" value="PRICHEXTENSN"/>
</dbReference>
<proteinExistence type="predicted"/>
<dbReference type="EMBL" id="BTRK01000001">
    <property type="protein sequence ID" value="GMR34055.1"/>
    <property type="molecule type" value="Genomic_DNA"/>
</dbReference>
<feature type="non-terminal residue" evidence="2">
    <location>
        <position position="356"/>
    </location>
</feature>
<feature type="compositionally biased region" description="Low complexity" evidence="1">
    <location>
        <begin position="306"/>
        <end position="346"/>
    </location>
</feature>
<reference evidence="3" key="1">
    <citation type="submission" date="2022-10" db="EMBL/GenBank/DDBJ databases">
        <title>Genome assembly of Pristionchus species.</title>
        <authorList>
            <person name="Yoshida K."/>
            <person name="Sommer R.J."/>
        </authorList>
    </citation>
    <scope>NUCLEOTIDE SEQUENCE [LARGE SCALE GENOMIC DNA]</scope>
    <source>
        <strain evidence="3">RS5460</strain>
    </source>
</reference>
<evidence type="ECO:0000313" key="3">
    <source>
        <dbReference type="Proteomes" id="UP001328107"/>
    </source>
</evidence>
<protein>
    <submittedName>
        <fullName evidence="2">Uncharacterized protein</fullName>
    </submittedName>
</protein>
<evidence type="ECO:0000313" key="2">
    <source>
        <dbReference type="EMBL" id="GMR34055.1"/>
    </source>
</evidence>
<feature type="compositionally biased region" description="Polar residues" evidence="1">
    <location>
        <begin position="285"/>
        <end position="300"/>
    </location>
</feature>
<feature type="compositionally biased region" description="Low complexity" evidence="1">
    <location>
        <begin position="266"/>
        <end position="280"/>
    </location>
</feature>
<dbReference type="Proteomes" id="UP001328107">
    <property type="component" value="Unassembled WGS sequence"/>
</dbReference>
<comment type="caution">
    <text evidence="2">The sequence shown here is derived from an EMBL/GenBank/DDBJ whole genome shotgun (WGS) entry which is preliminary data.</text>
</comment>
<feature type="compositionally biased region" description="Pro residues" evidence="1">
    <location>
        <begin position="347"/>
        <end position="356"/>
    </location>
</feature>
<feature type="region of interest" description="Disordered" evidence="1">
    <location>
        <begin position="235"/>
        <end position="356"/>
    </location>
</feature>
<sequence length="356" mass="38348">MVRLRPMTIAFFAVFAIAVIVAIVLAVVLSKPSSSDASKTQYLTVSLYVGDLDYPLNARRKRDADTSKCMTLDETKNTVIQSLLQLGSSVSQVRILTYTTSTTASEYMSPSTAVNYLNGIKAVSGYPAQASSIEKFKKERKSSAEDLMHFMPCNTDYPNAQQDKKDTGDMLNELIEDKERKVTLVSRSQTEEEIKEDYGLEQEATDLKIIDVKTESDDIVNEIVSSIETTISTALTTPTTPSTTTTTPSTTTITTTTTTKPPPPTTITTTTKKPTTTTSPVEPDLTTSSEEPKTTASESTEPSDEPPNTSSTATPSTSPSTSPTTPSTTTTTAPPPTTSTTTIEPPRTTPPVEPDI</sequence>
<dbReference type="AlphaFoldDB" id="A0AAN5C7W5"/>
<name>A0AAN5C7W5_9BILA</name>